<reference evidence="1 2" key="1">
    <citation type="journal article" date="2015" name="Plant Pathol. J.">
        <title>Isolation and Genomic Characterization of the T4-Like Bacteriophage PM2 Infecting Pectobacterium carotovorum subsp. carotovorum.</title>
        <authorList>
            <person name="Lim J.A."/>
            <person name="Lee D.H."/>
            <person name="Heu S."/>
        </authorList>
    </citation>
    <scope>NUCLEOTIDE SEQUENCE [LARGE SCALE GENOMIC DNA]</scope>
</reference>
<evidence type="ECO:0000313" key="1">
    <source>
        <dbReference type="EMBL" id="AHY24968.1"/>
    </source>
</evidence>
<sequence length="137" mass="15622">MWEYNKIYTAKRLERDDIIDSIDSINSKILKSINDAGYRFVISEMNTSNQVVAIKMVDSGETIDTNVARKKYSLGKNDIFVLYSGEVDFFTRPEPLDISEPLIAPRNTSIVINTTIDSETSRKNLINFLQGICFNED</sequence>
<name>A0A0A0Q0F7_9CAUD</name>
<dbReference type="GeneID" id="26637899"/>
<protein>
    <submittedName>
        <fullName evidence="1">Uncharacterized protein</fullName>
    </submittedName>
</protein>
<dbReference type="RefSeq" id="YP_009211427.1">
    <property type="nucleotide sequence ID" value="NC_028940.1"/>
</dbReference>
<gene>
    <name evidence="1" type="ORF">PM2_006</name>
</gene>
<proteinExistence type="predicted"/>
<dbReference type="KEGG" id="vg:26637899"/>
<keyword evidence="2" id="KW-1185">Reference proteome</keyword>
<dbReference type="Proteomes" id="UP000030739">
    <property type="component" value="Segment"/>
</dbReference>
<accession>A0A0A0Q0F7</accession>
<organism evidence="1 2">
    <name type="scientific">Pectobacterium bacteriophage PM2</name>
    <dbReference type="NCBI Taxonomy" id="1429794"/>
    <lineage>
        <taxon>Viruses</taxon>
        <taxon>Duplodnaviria</taxon>
        <taxon>Heunggongvirae</taxon>
        <taxon>Uroviricota</taxon>
        <taxon>Caudoviricetes</taxon>
        <taxon>Pantevenvirales</taxon>
        <taxon>Straboviridae</taxon>
        <taxon>Tevenvirinae</taxon>
        <taxon>Mosugukvirus</taxon>
        <taxon>Mosugukvirus pm2</taxon>
    </lineage>
</organism>
<dbReference type="EMBL" id="KF835987">
    <property type="protein sequence ID" value="AHY24968.1"/>
    <property type="molecule type" value="Genomic_DNA"/>
</dbReference>
<evidence type="ECO:0000313" key="2">
    <source>
        <dbReference type="Proteomes" id="UP000030739"/>
    </source>
</evidence>